<dbReference type="Pfam" id="PF07727">
    <property type="entry name" value="RVT_2"/>
    <property type="match status" value="1"/>
</dbReference>
<protein>
    <recommendedName>
        <fullName evidence="1">Reverse transcriptase Ty1/copia-type domain-containing protein</fullName>
    </recommendedName>
</protein>
<evidence type="ECO:0000259" key="1">
    <source>
        <dbReference type="Pfam" id="PF07727"/>
    </source>
</evidence>
<reference evidence="2 3" key="1">
    <citation type="submission" date="2018-08" db="EMBL/GenBank/DDBJ databases">
        <title>Genomic investigation of the strawberry pathogen Phytophthora fragariae indicates pathogenicity is determined by transcriptional variation in three key races.</title>
        <authorList>
            <person name="Adams T.M."/>
            <person name="Armitage A.D."/>
            <person name="Sobczyk M.K."/>
            <person name="Bates H.J."/>
            <person name="Dunwell J.M."/>
            <person name="Nellist C.F."/>
            <person name="Harrison R.J."/>
        </authorList>
    </citation>
    <scope>NUCLEOTIDE SEQUENCE [LARGE SCALE GENOMIC DNA]</scope>
    <source>
        <strain evidence="2 3">BC-1</strain>
    </source>
</reference>
<proteinExistence type="predicted"/>
<dbReference type="EMBL" id="QXGD01000447">
    <property type="protein sequence ID" value="KAE9239401.1"/>
    <property type="molecule type" value="Genomic_DNA"/>
</dbReference>
<organism evidence="2 3">
    <name type="scientific">Phytophthora fragariae</name>
    <dbReference type="NCBI Taxonomy" id="53985"/>
    <lineage>
        <taxon>Eukaryota</taxon>
        <taxon>Sar</taxon>
        <taxon>Stramenopiles</taxon>
        <taxon>Oomycota</taxon>
        <taxon>Peronosporomycetes</taxon>
        <taxon>Peronosporales</taxon>
        <taxon>Peronosporaceae</taxon>
        <taxon>Phytophthora</taxon>
    </lineage>
</organism>
<dbReference type="Proteomes" id="UP000440367">
    <property type="component" value="Unassembled WGS sequence"/>
</dbReference>
<comment type="caution">
    <text evidence="2">The sequence shown here is derived from an EMBL/GenBank/DDBJ whole genome shotgun (WGS) entry which is preliminary data.</text>
</comment>
<sequence length="85" mass="9699">MKEEINSLIFGLYGLKQASRAWYQNLTAFVISCGFTEGKADTFLFVKIDGAELMIALVYVDACSCLGRVTRRWHRSSSLWRTLML</sequence>
<accession>A0A6A3ZQQ3</accession>
<evidence type="ECO:0000313" key="2">
    <source>
        <dbReference type="EMBL" id="KAE9239401.1"/>
    </source>
</evidence>
<feature type="domain" description="Reverse transcriptase Ty1/copia-type" evidence="1">
    <location>
        <begin position="9"/>
        <end position="62"/>
    </location>
</feature>
<dbReference type="InterPro" id="IPR013103">
    <property type="entry name" value="RVT_2"/>
</dbReference>
<name>A0A6A3ZQQ3_9STRA</name>
<dbReference type="AlphaFoldDB" id="A0A6A3ZQQ3"/>
<evidence type="ECO:0000313" key="3">
    <source>
        <dbReference type="Proteomes" id="UP000440367"/>
    </source>
</evidence>
<dbReference type="PROSITE" id="PS51257">
    <property type="entry name" value="PROKAR_LIPOPROTEIN"/>
    <property type="match status" value="1"/>
</dbReference>
<gene>
    <name evidence="2" type="ORF">PF002_g10292</name>
</gene>